<feature type="compositionally biased region" description="Low complexity" evidence="1">
    <location>
        <begin position="349"/>
        <end position="362"/>
    </location>
</feature>
<dbReference type="GO" id="GO:0055028">
    <property type="term" value="C:cortical microtubule"/>
    <property type="evidence" value="ECO:0007669"/>
    <property type="project" value="TreeGrafter"/>
</dbReference>
<feature type="compositionally biased region" description="Low complexity" evidence="1">
    <location>
        <begin position="1"/>
        <end position="15"/>
    </location>
</feature>
<dbReference type="PANTHER" id="PTHR31949">
    <property type="entry name" value="GASTRIC MUCIN-LIKE PROTEIN"/>
    <property type="match status" value="1"/>
</dbReference>
<feature type="region of interest" description="Disordered" evidence="1">
    <location>
        <begin position="520"/>
        <end position="567"/>
    </location>
</feature>
<feature type="region of interest" description="Disordered" evidence="1">
    <location>
        <begin position="1"/>
        <end position="57"/>
    </location>
</feature>
<dbReference type="GO" id="GO:0043622">
    <property type="term" value="P:cortical microtubule organization"/>
    <property type="evidence" value="ECO:0007669"/>
    <property type="project" value="TreeGrafter"/>
</dbReference>
<name>A0A5N5MB19_9ROSI</name>
<feature type="compositionally biased region" description="Low complexity" evidence="1">
    <location>
        <begin position="216"/>
        <end position="257"/>
    </location>
</feature>
<accession>A0A5N5MB19</accession>
<feature type="region of interest" description="Disordered" evidence="1">
    <location>
        <begin position="619"/>
        <end position="644"/>
    </location>
</feature>
<feature type="compositionally biased region" description="Low complexity" evidence="1">
    <location>
        <begin position="284"/>
        <end position="306"/>
    </location>
</feature>
<feature type="compositionally biased region" description="Polar residues" evidence="1">
    <location>
        <begin position="521"/>
        <end position="565"/>
    </location>
</feature>
<feature type="compositionally biased region" description="Low complexity" evidence="1">
    <location>
        <begin position="167"/>
        <end position="178"/>
    </location>
</feature>
<evidence type="ECO:0000313" key="3">
    <source>
        <dbReference type="Proteomes" id="UP000326939"/>
    </source>
</evidence>
<feature type="compositionally biased region" description="Polar residues" evidence="1">
    <location>
        <begin position="311"/>
        <end position="346"/>
    </location>
</feature>
<feature type="region of interest" description="Disordered" evidence="1">
    <location>
        <begin position="216"/>
        <end position="471"/>
    </location>
</feature>
<feature type="compositionally biased region" description="Pro residues" evidence="1">
    <location>
        <begin position="380"/>
        <end position="401"/>
    </location>
</feature>
<reference evidence="3" key="1">
    <citation type="journal article" date="2019" name="Gigascience">
        <title>De novo genome assembly of the endangered Acer yangbiense, a plant species with extremely small populations endemic to Yunnan Province, China.</title>
        <authorList>
            <person name="Yang J."/>
            <person name="Wariss H.M."/>
            <person name="Tao L."/>
            <person name="Zhang R."/>
            <person name="Yun Q."/>
            <person name="Hollingsworth P."/>
            <person name="Dao Z."/>
            <person name="Luo G."/>
            <person name="Guo H."/>
            <person name="Ma Y."/>
            <person name="Sun W."/>
        </authorList>
    </citation>
    <scope>NUCLEOTIDE SEQUENCE [LARGE SCALE GENOMIC DNA]</scope>
    <source>
        <strain evidence="3">cv. br00</strain>
    </source>
</reference>
<sequence length="644" mass="68822">MMIRNNNNNSNSKSSNGRESLAGGRNIPVGSQYPRRGHNVTGGGGFSKNNNGRDENLDLLSNNRCSLSVSSSDESSDVSVKLGRLSVGSAKFPRSGIDDLLSTTEGGKHDYDWHIGLIVPGETWFAKGSDCLGSPLALDNQLLTPPGTPLFPSSEGSESKPTSVAPRRSSMARSTSTTKVVSRVRSPFCSLSYALYGSLSLTLSLSLSLSQISVSQSESYHSSRPTRSRSVTRPSISSSQHNTSSSNRSSSILNTSSAFVSSYTRPSSPIIRTPPVARPSTPLARATPSRSSTPSRVRPAPTSSSTDKTRPSQNSRPSTPSSRGQIPTNFSAAPTQSDSRPSTPTRRNPAPSSSATSSQTSAGRALSNGQITGPASRPRSPSPRVRPPPQRVIPPDFPLDTPPNLRTLQERPLSAGRSRTGVSSAMKGNPETMGSVNASRRHSSPILTRGRLTEPSGKGRVHSNGHVADTPEPLKVSHVSEVGMRRPVKSSSAASDSTGFGKTISKKSLDMAIRHMDIRNGTGSARPLSSTTLFPQSIRSSTPKSQYFRSQSTSESINNGNSQNGVVLDNETHFSRAAEIRHEANDGRYSAKLSNVDIYESSRYDGISLEDLKNTNWLHSIDDESDQGPFFDNGSESLPEPFNI</sequence>
<evidence type="ECO:0000256" key="1">
    <source>
        <dbReference type="SAM" id="MobiDB-lite"/>
    </source>
</evidence>
<feature type="compositionally biased region" description="Polar residues" evidence="1">
    <location>
        <begin position="258"/>
        <end position="267"/>
    </location>
</feature>
<dbReference type="Proteomes" id="UP000326939">
    <property type="component" value="Chromosome 6"/>
</dbReference>
<dbReference type="EMBL" id="VDCV01000006">
    <property type="protein sequence ID" value="KAB5552257.1"/>
    <property type="molecule type" value="Genomic_DNA"/>
</dbReference>
<evidence type="ECO:0000313" key="2">
    <source>
        <dbReference type="EMBL" id="KAB5552257.1"/>
    </source>
</evidence>
<gene>
    <name evidence="2" type="ORF">DKX38_009568</name>
</gene>
<keyword evidence="3" id="KW-1185">Reference proteome</keyword>
<comment type="caution">
    <text evidence="2">The sequence shown here is derived from an EMBL/GenBank/DDBJ whole genome shotgun (WGS) entry which is preliminary data.</text>
</comment>
<organism evidence="2 3">
    <name type="scientific">Salix brachista</name>
    <dbReference type="NCBI Taxonomy" id="2182728"/>
    <lineage>
        <taxon>Eukaryota</taxon>
        <taxon>Viridiplantae</taxon>
        <taxon>Streptophyta</taxon>
        <taxon>Embryophyta</taxon>
        <taxon>Tracheophyta</taxon>
        <taxon>Spermatophyta</taxon>
        <taxon>Magnoliopsida</taxon>
        <taxon>eudicotyledons</taxon>
        <taxon>Gunneridae</taxon>
        <taxon>Pentapetalae</taxon>
        <taxon>rosids</taxon>
        <taxon>fabids</taxon>
        <taxon>Malpighiales</taxon>
        <taxon>Salicaceae</taxon>
        <taxon>Saliceae</taxon>
        <taxon>Salix</taxon>
    </lineage>
</organism>
<protein>
    <submittedName>
        <fullName evidence="2">Uncharacterized protein</fullName>
    </submittedName>
</protein>
<dbReference type="AlphaFoldDB" id="A0A5N5MB19"/>
<feature type="region of interest" description="Disordered" evidence="1">
    <location>
        <begin position="143"/>
        <end position="178"/>
    </location>
</feature>
<dbReference type="PANTHER" id="PTHR31949:SF2">
    <property type="entry name" value="OS05G0480600 PROTEIN"/>
    <property type="match status" value="1"/>
</dbReference>
<proteinExistence type="predicted"/>